<organism evidence="1 2">
    <name type="scientific">Aliarcobacter cryaerophilus</name>
    <dbReference type="NCBI Taxonomy" id="28198"/>
    <lineage>
        <taxon>Bacteria</taxon>
        <taxon>Pseudomonadati</taxon>
        <taxon>Campylobacterota</taxon>
        <taxon>Epsilonproteobacteria</taxon>
        <taxon>Campylobacterales</taxon>
        <taxon>Arcobacteraceae</taxon>
        <taxon>Aliarcobacter</taxon>
    </lineage>
</organism>
<accession>A0A2S9TGK0</accession>
<reference evidence="1 2" key="1">
    <citation type="submission" date="2017-09" db="EMBL/GenBank/DDBJ databases">
        <title>Reassesment of A. cryaerophilus.</title>
        <authorList>
            <person name="Perez-Cataluna A."/>
            <person name="Collado L."/>
            <person name="Salgado O."/>
            <person name="Lefinanco V."/>
            <person name="Figueras M.J."/>
        </authorList>
    </citation>
    <scope>NUCLEOTIDE SEQUENCE [LARGE SCALE GENOMIC DNA]</scope>
    <source>
        <strain evidence="1 2">LMG 9065</strain>
    </source>
</reference>
<dbReference type="Proteomes" id="UP000239151">
    <property type="component" value="Unassembled WGS sequence"/>
</dbReference>
<name>A0A2S9TGK0_9BACT</name>
<sequence>MQIKKLKVIDKWNRDFGILTYDTTKDTFHFKYDDDCKGYDFSDINIKTGREFEQNTIFNVFSFDESYARSQMIEKFNLSGLSNNEMQWFFKEHCAKNNSLSCKGFYFEFRENTPCDFVKKVIDSMENFKLKKYL</sequence>
<dbReference type="EMBL" id="NXGI01000007">
    <property type="protein sequence ID" value="PRM97950.1"/>
    <property type="molecule type" value="Genomic_DNA"/>
</dbReference>
<protein>
    <submittedName>
        <fullName evidence="1">Uncharacterized protein</fullName>
    </submittedName>
</protein>
<comment type="caution">
    <text evidence="1">The sequence shown here is derived from an EMBL/GenBank/DDBJ whole genome shotgun (WGS) entry which is preliminary data.</text>
</comment>
<evidence type="ECO:0000313" key="2">
    <source>
        <dbReference type="Proteomes" id="UP000239151"/>
    </source>
</evidence>
<dbReference type="AlphaFoldDB" id="A0A2S9TGK0"/>
<proteinExistence type="predicted"/>
<gene>
    <name evidence="1" type="ORF">CJ670_04600</name>
</gene>
<evidence type="ECO:0000313" key="1">
    <source>
        <dbReference type="EMBL" id="PRM97950.1"/>
    </source>
</evidence>